<evidence type="ECO:0000313" key="3">
    <source>
        <dbReference type="Proteomes" id="UP001430637"/>
    </source>
</evidence>
<dbReference type="InterPro" id="IPR029052">
    <property type="entry name" value="Metallo-depent_PP-like"/>
</dbReference>
<dbReference type="Pfam" id="PF00149">
    <property type="entry name" value="Metallophos"/>
    <property type="match status" value="1"/>
</dbReference>
<accession>A0ABS8FBG6</accession>
<name>A0ABS8FBG6_9FIRM</name>
<feature type="domain" description="Calcineurin-like phosphoesterase" evidence="1">
    <location>
        <begin position="2"/>
        <end position="163"/>
    </location>
</feature>
<reference evidence="2" key="1">
    <citation type="submission" date="2021-10" db="EMBL/GenBank/DDBJ databases">
        <title>Anaerobic single-cell dispensing facilitates the cultivation of human gut bacteria.</title>
        <authorList>
            <person name="Afrizal A."/>
        </authorList>
    </citation>
    <scope>NUCLEOTIDE SEQUENCE</scope>
    <source>
        <strain evidence="2">CLA-AA-H233</strain>
    </source>
</reference>
<comment type="caution">
    <text evidence="2">The sequence shown here is derived from an EMBL/GenBank/DDBJ whole genome shotgun (WGS) entry which is preliminary data.</text>
</comment>
<dbReference type="InterPro" id="IPR004843">
    <property type="entry name" value="Calcineurin-like_PHP"/>
</dbReference>
<dbReference type="EMBL" id="JAJEQL010000056">
    <property type="protein sequence ID" value="MCC2200564.1"/>
    <property type="molecule type" value="Genomic_DNA"/>
</dbReference>
<organism evidence="2 3">
    <name type="scientific">Faecalibacterium butyricigenerans</name>
    <dbReference type="NCBI Taxonomy" id="1851427"/>
    <lineage>
        <taxon>Bacteria</taxon>
        <taxon>Bacillati</taxon>
        <taxon>Bacillota</taxon>
        <taxon>Clostridia</taxon>
        <taxon>Eubacteriales</taxon>
        <taxon>Oscillospiraceae</taxon>
        <taxon>Faecalibacterium</taxon>
    </lineage>
</organism>
<gene>
    <name evidence="2" type="ORF">LKD23_12550</name>
</gene>
<dbReference type="SUPFAM" id="SSF56300">
    <property type="entry name" value="Metallo-dependent phosphatases"/>
    <property type="match status" value="1"/>
</dbReference>
<keyword evidence="3" id="KW-1185">Reference proteome</keyword>
<dbReference type="Gene3D" id="3.60.21.10">
    <property type="match status" value="1"/>
</dbReference>
<evidence type="ECO:0000313" key="2">
    <source>
        <dbReference type="EMBL" id="MCC2200564.1"/>
    </source>
</evidence>
<protein>
    <submittedName>
        <fullName evidence="2">Metallophosphoesterase</fullName>
    </submittedName>
</protein>
<proteinExistence type="predicted"/>
<evidence type="ECO:0000259" key="1">
    <source>
        <dbReference type="Pfam" id="PF00149"/>
    </source>
</evidence>
<sequence>MVYLTGDTHGELDRFKERELRRAGKGDIVIVLGDFGFVWDGSKAEQKKLDWLRRRPYTLLFLDGSHENYDLLEQYPTEEKFGGLVQPLGGELYHVCRGSVLELEGKKYLCFGGAESPDKEERETHVNWWPQEMPSDEEYARCEAALEANGWQVDYVLTHDAPSKFLDFSVLAVGESNRLHLFLDKVVMKTTYEKWFFGCYHRDVQLSTKSRCLFCDVVSIGEKKKWWQKKSRH</sequence>
<dbReference type="Proteomes" id="UP001430637">
    <property type="component" value="Unassembled WGS sequence"/>
</dbReference>
<dbReference type="RefSeq" id="WP_227621915.1">
    <property type="nucleotide sequence ID" value="NZ_JAJEQL010000056.1"/>
</dbReference>